<name>A0ABS2H030_9LACO</name>
<evidence type="ECO:0000256" key="2">
    <source>
        <dbReference type="SAM" id="Phobius"/>
    </source>
</evidence>
<accession>A0ABS2H030</accession>
<gene>
    <name evidence="4" type="ORF">H5975_05365</name>
</gene>
<keyword evidence="5" id="KW-1185">Reference proteome</keyword>
<evidence type="ECO:0000256" key="1">
    <source>
        <dbReference type="SAM" id="MobiDB-lite"/>
    </source>
</evidence>
<feature type="domain" description="Zinc-ribbon" evidence="3">
    <location>
        <begin position="4"/>
        <end position="21"/>
    </location>
</feature>
<dbReference type="Proteomes" id="UP000785625">
    <property type="component" value="Unassembled WGS sequence"/>
</dbReference>
<reference evidence="4 5" key="1">
    <citation type="journal article" date="2021" name="Sci. Rep.">
        <title>The distribution of antibiotic resistance genes in chicken gut microbiota commensals.</title>
        <authorList>
            <person name="Juricova H."/>
            <person name="Matiasovicova J."/>
            <person name="Kubasova T."/>
            <person name="Cejkova D."/>
            <person name="Rychlik I."/>
        </authorList>
    </citation>
    <scope>NUCLEOTIDE SEQUENCE [LARGE SCALE GENOMIC DNA]</scope>
    <source>
        <strain evidence="4 5">An574</strain>
    </source>
</reference>
<dbReference type="EMBL" id="JACJKU010000046">
    <property type="protein sequence ID" value="MBM6940909.1"/>
    <property type="molecule type" value="Genomic_DNA"/>
</dbReference>
<feature type="transmembrane region" description="Helical" evidence="2">
    <location>
        <begin position="38"/>
        <end position="57"/>
    </location>
</feature>
<evidence type="ECO:0000313" key="5">
    <source>
        <dbReference type="Proteomes" id="UP000785625"/>
    </source>
</evidence>
<dbReference type="Pfam" id="PF13240">
    <property type="entry name" value="Zn_Ribbon_1"/>
    <property type="match status" value="1"/>
</dbReference>
<keyword evidence="2" id="KW-0472">Membrane</keyword>
<sequence length="220" mass="24387">MKICPKCGYKNKADANFCGNCQAPLNNVPITSNHHSKLIMILIGIIVILIAILLFMMGMRSNNSSNHQQATQSSSRISNNHSSASSQSSSQAPQEKFSDEEYELMAFLKLTDDNSDSNDQSNEMLQNLVNLDPNEKDNAVVWHPITNGRRIGFGAHTTELQVDGDHVNVTYDEIEGDHMGEGNGHKTYSKAELAREFELQKDDIDKALANLEASDNAKNY</sequence>
<evidence type="ECO:0000259" key="3">
    <source>
        <dbReference type="Pfam" id="PF13240"/>
    </source>
</evidence>
<dbReference type="RefSeq" id="WP_204785194.1">
    <property type="nucleotide sequence ID" value="NZ_CALVGD010000077.1"/>
</dbReference>
<evidence type="ECO:0000313" key="4">
    <source>
        <dbReference type="EMBL" id="MBM6940909.1"/>
    </source>
</evidence>
<dbReference type="InterPro" id="IPR026870">
    <property type="entry name" value="Zinc_ribbon_dom"/>
</dbReference>
<feature type="compositionally biased region" description="Low complexity" evidence="1">
    <location>
        <begin position="72"/>
        <end position="91"/>
    </location>
</feature>
<organism evidence="4 5">
    <name type="scientific">Limosilactobacillus coleohominis</name>
    <dbReference type="NCBI Taxonomy" id="181675"/>
    <lineage>
        <taxon>Bacteria</taxon>
        <taxon>Bacillati</taxon>
        <taxon>Bacillota</taxon>
        <taxon>Bacilli</taxon>
        <taxon>Lactobacillales</taxon>
        <taxon>Lactobacillaceae</taxon>
        <taxon>Limosilactobacillus</taxon>
    </lineage>
</organism>
<comment type="caution">
    <text evidence="4">The sequence shown here is derived from an EMBL/GenBank/DDBJ whole genome shotgun (WGS) entry which is preliminary data.</text>
</comment>
<keyword evidence="2" id="KW-0812">Transmembrane</keyword>
<proteinExistence type="predicted"/>
<feature type="region of interest" description="Disordered" evidence="1">
    <location>
        <begin position="63"/>
        <end position="96"/>
    </location>
</feature>
<keyword evidence="2" id="KW-1133">Transmembrane helix</keyword>
<protein>
    <submittedName>
        <fullName evidence="4">Zinc ribbon domain-containing protein</fullName>
    </submittedName>
</protein>